<feature type="domain" description="Methyltransferase small" evidence="7">
    <location>
        <begin position="200"/>
        <end position="370"/>
    </location>
</feature>
<dbReference type="Pfam" id="PF26049">
    <property type="entry name" value="RLMG_N"/>
    <property type="match status" value="1"/>
</dbReference>
<evidence type="ECO:0000259" key="8">
    <source>
        <dbReference type="Pfam" id="PF26049"/>
    </source>
</evidence>
<dbReference type="InterPro" id="IPR058679">
    <property type="entry name" value="RlmG_N"/>
</dbReference>
<comment type="subcellular location">
    <subcellularLocation>
        <location evidence="6">Cytoplasm</location>
    </subcellularLocation>
</comment>
<comment type="function">
    <text evidence="6">Specifically methylates the guanine in position 1835 (m2G1835) of 23S rRNA.</text>
</comment>
<dbReference type="Proteomes" id="UP001501321">
    <property type="component" value="Unassembled WGS sequence"/>
</dbReference>
<proteinExistence type="inferred from homology"/>
<evidence type="ECO:0000256" key="2">
    <source>
        <dbReference type="ARBA" id="ARBA00022552"/>
    </source>
</evidence>
<comment type="caution">
    <text evidence="9">The sequence shown here is derived from an EMBL/GenBank/DDBJ whole genome shotgun (WGS) entry which is preliminary data.</text>
</comment>
<dbReference type="Gene3D" id="3.40.50.150">
    <property type="entry name" value="Vaccinia Virus protein VP39"/>
    <property type="match status" value="2"/>
</dbReference>
<dbReference type="EMBL" id="BAABFC010000014">
    <property type="protein sequence ID" value="GAA4500780.1"/>
    <property type="molecule type" value="Genomic_DNA"/>
</dbReference>
<dbReference type="CDD" id="cd02440">
    <property type="entry name" value="AdoMet_MTases"/>
    <property type="match status" value="1"/>
</dbReference>
<accession>A0ABP8QC37</accession>
<evidence type="ECO:0000313" key="9">
    <source>
        <dbReference type="EMBL" id="GAA4500780.1"/>
    </source>
</evidence>
<evidence type="ECO:0000256" key="3">
    <source>
        <dbReference type="ARBA" id="ARBA00022603"/>
    </source>
</evidence>
<evidence type="ECO:0000256" key="5">
    <source>
        <dbReference type="ARBA" id="ARBA00022691"/>
    </source>
</evidence>
<keyword evidence="3 6" id="KW-0489">Methyltransferase</keyword>
<dbReference type="PROSITE" id="PS00092">
    <property type="entry name" value="N6_MTASE"/>
    <property type="match status" value="1"/>
</dbReference>
<keyword evidence="10" id="KW-1185">Reference proteome</keyword>
<dbReference type="PANTHER" id="PTHR47816:SF5">
    <property type="entry name" value="RIBOSOMAL RNA LARGE SUBUNIT METHYLTRANSFERASE G"/>
    <property type="match status" value="1"/>
</dbReference>
<gene>
    <name evidence="6 9" type="primary">rlmG</name>
    <name evidence="9" type="ORF">GCM10023095_23010</name>
</gene>
<name>A0ABP8QC37_9GAMM</name>
<organism evidence="9 10">
    <name type="scientific">Pseudaeromonas paramecii</name>
    <dbReference type="NCBI Taxonomy" id="2138166"/>
    <lineage>
        <taxon>Bacteria</taxon>
        <taxon>Pseudomonadati</taxon>
        <taxon>Pseudomonadota</taxon>
        <taxon>Gammaproteobacteria</taxon>
        <taxon>Aeromonadales</taxon>
        <taxon>Aeromonadaceae</taxon>
        <taxon>Pseudaeromonas</taxon>
    </lineage>
</organism>
<keyword evidence="5 6" id="KW-0949">S-adenosyl-L-methionine</keyword>
<dbReference type="InterPro" id="IPR017237">
    <property type="entry name" value="RLMG"/>
</dbReference>
<dbReference type="SUPFAM" id="SSF53335">
    <property type="entry name" value="S-adenosyl-L-methionine-dependent methyltransferases"/>
    <property type="match status" value="1"/>
</dbReference>
<evidence type="ECO:0000313" key="10">
    <source>
        <dbReference type="Proteomes" id="UP001501321"/>
    </source>
</evidence>
<dbReference type="Pfam" id="PF05175">
    <property type="entry name" value="MTS"/>
    <property type="match status" value="1"/>
</dbReference>
<evidence type="ECO:0000256" key="1">
    <source>
        <dbReference type="ARBA" id="ARBA00022490"/>
    </source>
</evidence>
<dbReference type="InterPro" id="IPR029063">
    <property type="entry name" value="SAM-dependent_MTases_sf"/>
</dbReference>
<dbReference type="InterPro" id="IPR007848">
    <property type="entry name" value="Small_mtfrase_dom"/>
</dbReference>
<comment type="similarity">
    <text evidence="6">Belongs to the methyltransferase superfamily. RlmG family.</text>
</comment>
<evidence type="ECO:0000256" key="4">
    <source>
        <dbReference type="ARBA" id="ARBA00022679"/>
    </source>
</evidence>
<dbReference type="PANTHER" id="PTHR47816">
    <property type="entry name" value="RIBOSOMAL RNA SMALL SUBUNIT METHYLTRANSFERASE C"/>
    <property type="match status" value="1"/>
</dbReference>
<comment type="catalytic activity">
    <reaction evidence="6">
        <text>guanosine(1835) in 23S rRNA + S-adenosyl-L-methionine = N(2)-methylguanosine(1835) in 23S rRNA + S-adenosyl-L-homocysteine + H(+)</text>
        <dbReference type="Rhea" id="RHEA:42744"/>
        <dbReference type="Rhea" id="RHEA-COMP:10217"/>
        <dbReference type="Rhea" id="RHEA-COMP:10218"/>
        <dbReference type="ChEBI" id="CHEBI:15378"/>
        <dbReference type="ChEBI" id="CHEBI:57856"/>
        <dbReference type="ChEBI" id="CHEBI:59789"/>
        <dbReference type="ChEBI" id="CHEBI:74269"/>
        <dbReference type="ChEBI" id="CHEBI:74481"/>
        <dbReference type="EC" id="2.1.1.174"/>
    </reaction>
</comment>
<keyword evidence="1 6" id="KW-0963">Cytoplasm</keyword>
<keyword evidence="4 6" id="KW-0808">Transferase</keyword>
<keyword evidence="2 6" id="KW-0698">rRNA processing</keyword>
<dbReference type="EC" id="2.1.1.174" evidence="6"/>
<protein>
    <recommendedName>
        <fullName evidence="6">Ribosomal RNA large subunit methyltransferase G</fullName>
        <ecNumber evidence="6">2.1.1.174</ecNumber>
    </recommendedName>
    <alternativeName>
        <fullName evidence="6">23S rRNA m2G1835 methyltransferase</fullName>
    </alternativeName>
    <alternativeName>
        <fullName evidence="6">rRNA (guanine-N(2)-)-methyltransferase RlmG</fullName>
    </alternativeName>
</protein>
<dbReference type="RefSeq" id="WP_425568459.1">
    <property type="nucleotide sequence ID" value="NZ_BAABFC010000014.1"/>
</dbReference>
<evidence type="ECO:0000259" key="7">
    <source>
        <dbReference type="Pfam" id="PF05175"/>
    </source>
</evidence>
<dbReference type="HAMAP" id="MF_01859">
    <property type="entry name" value="23SrRNA_methyltr_G"/>
    <property type="match status" value="1"/>
</dbReference>
<sequence length="375" mass="41346">MSLMELAGQPWRLERYPPGGDPSLQAWEAADEYLMQALAEAPLPAGPLLIFNDGFGALSCWLHAHSPISISDSYLAQQACQQNWHSNGLDEAQLHQQDSLAPLPDEPGCVLFKIPKTLALLEYQLAALRRVVTPATRILAAAKARDIHSSTLALFERYLGPTRTSLAWKKARLIRCELDPALAPQAAPYPTVWPLEETNYQILNHANVFSRGSLDIGARFFLAHLPGNRLGTIADLGCGNGVLGLMALARNPEAKLLFVDESHMALSSARQNVEANRPQDLARCEFRLGNCLAGVDSSSLATVLCNPPFHQQQAITDHIAEQMIRDAHRCLAKGGELWLIGNRHLGYHHRLKKHFGRVETVASHPKFVLLRAIKP</sequence>
<evidence type="ECO:0000256" key="6">
    <source>
        <dbReference type="HAMAP-Rule" id="MF_01859"/>
    </source>
</evidence>
<dbReference type="InterPro" id="IPR046977">
    <property type="entry name" value="RsmC/RlmG"/>
</dbReference>
<dbReference type="InterPro" id="IPR002052">
    <property type="entry name" value="DNA_methylase_N6_adenine_CS"/>
</dbReference>
<dbReference type="PIRSF" id="PIRSF037565">
    <property type="entry name" value="RRNA_m2G_Mtase_RsmD_prd"/>
    <property type="match status" value="1"/>
</dbReference>
<feature type="domain" description="RlmG N-terminal" evidence="8">
    <location>
        <begin position="1"/>
        <end position="179"/>
    </location>
</feature>
<reference evidence="10" key="1">
    <citation type="journal article" date="2019" name="Int. J. Syst. Evol. Microbiol.">
        <title>The Global Catalogue of Microorganisms (GCM) 10K type strain sequencing project: providing services to taxonomists for standard genome sequencing and annotation.</title>
        <authorList>
            <consortium name="The Broad Institute Genomics Platform"/>
            <consortium name="The Broad Institute Genome Sequencing Center for Infectious Disease"/>
            <person name="Wu L."/>
            <person name="Ma J."/>
        </authorList>
    </citation>
    <scope>NUCLEOTIDE SEQUENCE [LARGE SCALE GENOMIC DNA]</scope>
    <source>
        <strain evidence="10">JCM 32226</strain>
    </source>
</reference>